<evidence type="ECO:0000313" key="2">
    <source>
        <dbReference type="Proteomes" id="UP000507470"/>
    </source>
</evidence>
<organism evidence="1 2">
    <name type="scientific">Mytilus coruscus</name>
    <name type="common">Sea mussel</name>
    <dbReference type="NCBI Taxonomy" id="42192"/>
    <lineage>
        <taxon>Eukaryota</taxon>
        <taxon>Metazoa</taxon>
        <taxon>Spiralia</taxon>
        <taxon>Lophotrochozoa</taxon>
        <taxon>Mollusca</taxon>
        <taxon>Bivalvia</taxon>
        <taxon>Autobranchia</taxon>
        <taxon>Pteriomorphia</taxon>
        <taxon>Mytilida</taxon>
        <taxon>Mytiloidea</taxon>
        <taxon>Mytilidae</taxon>
        <taxon>Mytilinae</taxon>
        <taxon>Mytilus</taxon>
    </lineage>
</organism>
<evidence type="ECO:0000313" key="1">
    <source>
        <dbReference type="EMBL" id="CAC5411369.1"/>
    </source>
</evidence>
<name>A0A6J8DTH5_MYTCO</name>
<keyword evidence="2" id="KW-1185">Reference proteome</keyword>
<accession>A0A6J8DTH5</accession>
<proteinExistence type="predicted"/>
<dbReference type="EMBL" id="CACVKT020007841">
    <property type="protein sequence ID" value="CAC5411369.1"/>
    <property type="molecule type" value="Genomic_DNA"/>
</dbReference>
<sequence length="169" mass="19406">MAPPGIPSFFHKIYKIDLTSEGKVSILVSPTIPGTNNNIGACNCSEQGCHAPRYPWEKTKPAWPQPDIKEHSVNVGDFMLTDMKKYSDEWPQMGKIITICGLNMEIHWYKGRKSTAWSPCTVPIPGQEGKEETISRNYIKRQDLEEWDSTEYKWLPSKNYQEITRSILE</sequence>
<reference evidence="1 2" key="1">
    <citation type="submission" date="2020-06" db="EMBL/GenBank/DDBJ databases">
        <authorList>
            <person name="Li R."/>
            <person name="Bekaert M."/>
        </authorList>
    </citation>
    <scope>NUCLEOTIDE SEQUENCE [LARGE SCALE GENOMIC DNA]</scope>
    <source>
        <strain evidence="2">wild</strain>
    </source>
</reference>
<protein>
    <submittedName>
        <fullName evidence="1">Uncharacterized protein</fullName>
    </submittedName>
</protein>
<gene>
    <name evidence="1" type="ORF">MCOR_44471</name>
</gene>
<dbReference type="Proteomes" id="UP000507470">
    <property type="component" value="Unassembled WGS sequence"/>
</dbReference>
<dbReference type="OrthoDB" id="6214366at2759"/>
<dbReference type="AlphaFoldDB" id="A0A6J8DTH5"/>